<feature type="transmembrane region" description="Helical" evidence="1">
    <location>
        <begin position="93"/>
        <end position="116"/>
    </location>
</feature>
<evidence type="ECO:0000313" key="2">
    <source>
        <dbReference type="EMBL" id="TQM09105.1"/>
    </source>
</evidence>
<feature type="transmembrane region" description="Helical" evidence="1">
    <location>
        <begin position="64"/>
        <end position="81"/>
    </location>
</feature>
<accession>A0A543DIL3</accession>
<reference evidence="2 3" key="1">
    <citation type="submission" date="2019-06" db="EMBL/GenBank/DDBJ databases">
        <title>Sequencing the genomes of 1000 actinobacteria strains.</title>
        <authorList>
            <person name="Klenk H.-P."/>
        </authorList>
    </citation>
    <scope>NUCLEOTIDE SEQUENCE [LARGE SCALE GENOMIC DNA]</scope>
    <source>
        <strain evidence="2 3">DSM 45301</strain>
    </source>
</reference>
<keyword evidence="1" id="KW-1133">Transmembrane helix</keyword>
<feature type="transmembrane region" description="Helical" evidence="1">
    <location>
        <begin position="39"/>
        <end position="57"/>
    </location>
</feature>
<dbReference type="RefSeq" id="WP_142057068.1">
    <property type="nucleotide sequence ID" value="NZ_VFPA01000003.1"/>
</dbReference>
<keyword evidence="1" id="KW-0472">Membrane</keyword>
<protein>
    <submittedName>
        <fullName evidence="2">Uncharacterized protein</fullName>
    </submittedName>
</protein>
<keyword evidence="3" id="KW-1185">Reference proteome</keyword>
<dbReference type="AlphaFoldDB" id="A0A543DIL3"/>
<organism evidence="2 3">
    <name type="scientific">Pseudonocardia kunmingensis</name>
    <dbReference type="NCBI Taxonomy" id="630975"/>
    <lineage>
        <taxon>Bacteria</taxon>
        <taxon>Bacillati</taxon>
        <taxon>Actinomycetota</taxon>
        <taxon>Actinomycetes</taxon>
        <taxon>Pseudonocardiales</taxon>
        <taxon>Pseudonocardiaceae</taxon>
        <taxon>Pseudonocardia</taxon>
    </lineage>
</organism>
<gene>
    <name evidence="2" type="ORF">FB558_4850</name>
</gene>
<comment type="caution">
    <text evidence="2">The sequence shown here is derived from an EMBL/GenBank/DDBJ whole genome shotgun (WGS) entry which is preliminary data.</text>
</comment>
<sequence>MTNSPPLGRLPVLTRVTALALLGSALAFAAEMIYLGLGLSVSVITACVLVAAALTAVGWRWTAMLGAATIAFITANNPFLVENLSFGHGTLMFVSTAVNLGCAVVAVVAGLGATVANYRPGAGHRSLASAGAR</sequence>
<dbReference type="EMBL" id="VFPA01000003">
    <property type="protein sequence ID" value="TQM09105.1"/>
    <property type="molecule type" value="Genomic_DNA"/>
</dbReference>
<proteinExistence type="predicted"/>
<name>A0A543DIL3_9PSEU</name>
<evidence type="ECO:0000256" key="1">
    <source>
        <dbReference type="SAM" id="Phobius"/>
    </source>
</evidence>
<keyword evidence="1" id="KW-0812">Transmembrane</keyword>
<evidence type="ECO:0000313" key="3">
    <source>
        <dbReference type="Proteomes" id="UP000315677"/>
    </source>
</evidence>
<dbReference type="Proteomes" id="UP000315677">
    <property type="component" value="Unassembled WGS sequence"/>
</dbReference>